<dbReference type="InterPro" id="IPR016035">
    <property type="entry name" value="Acyl_Trfase/lysoPLipase"/>
</dbReference>
<feature type="domain" description="Ketosynthase family 3 (KS3)" evidence="9">
    <location>
        <begin position="14"/>
        <end position="431"/>
    </location>
</feature>
<dbReference type="PROSITE" id="PS52004">
    <property type="entry name" value="KS3_2"/>
    <property type="match status" value="1"/>
</dbReference>
<dbReference type="InterPro" id="IPR036291">
    <property type="entry name" value="NAD(P)-bd_dom_sf"/>
</dbReference>
<evidence type="ECO:0000313" key="12">
    <source>
        <dbReference type="Proteomes" id="UP000230605"/>
    </source>
</evidence>
<dbReference type="Gene3D" id="1.10.1200.10">
    <property type="entry name" value="ACP-like"/>
    <property type="match status" value="1"/>
</dbReference>
<dbReference type="InterPro" id="IPR042104">
    <property type="entry name" value="PKS_dehydratase_sf"/>
</dbReference>
<dbReference type="InterPro" id="IPR020843">
    <property type="entry name" value="ER"/>
</dbReference>
<dbReference type="SMART" id="SM00827">
    <property type="entry name" value="PKS_AT"/>
    <property type="match status" value="1"/>
</dbReference>
<evidence type="ECO:0000256" key="3">
    <source>
        <dbReference type="ARBA" id="ARBA00022679"/>
    </source>
</evidence>
<dbReference type="PROSITE" id="PS50075">
    <property type="entry name" value="CARRIER"/>
    <property type="match status" value="1"/>
</dbReference>
<dbReference type="InterPro" id="IPR013149">
    <property type="entry name" value="ADH-like_C"/>
</dbReference>
<dbReference type="InterPro" id="IPR049900">
    <property type="entry name" value="PKS_mFAS_DH"/>
</dbReference>
<feature type="region of interest" description="N-terminal hotdog fold" evidence="7">
    <location>
        <begin position="895"/>
        <end position="1024"/>
    </location>
</feature>
<dbReference type="SUPFAM" id="SSF47336">
    <property type="entry name" value="ACP-like"/>
    <property type="match status" value="1"/>
</dbReference>
<dbReference type="InterPro" id="IPR014031">
    <property type="entry name" value="Ketoacyl_synth_C"/>
</dbReference>
<dbReference type="Gene3D" id="3.40.47.10">
    <property type="match status" value="1"/>
</dbReference>
<evidence type="ECO:0000256" key="4">
    <source>
        <dbReference type="ARBA" id="ARBA00022857"/>
    </source>
</evidence>
<protein>
    <submittedName>
        <fullName evidence="11">Polyketide synthase-nonribosomal peptide synthetase</fullName>
    </submittedName>
</protein>
<dbReference type="SMART" id="SM00829">
    <property type="entry name" value="PKS_ER"/>
    <property type="match status" value="1"/>
</dbReference>
<dbReference type="InterPro" id="IPR016036">
    <property type="entry name" value="Malonyl_transacylase_ACP-bd"/>
</dbReference>
<dbReference type="InterPro" id="IPR049552">
    <property type="entry name" value="PKS_DH_N"/>
</dbReference>
<dbReference type="GO" id="GO:1901336">
    <property type="term" value="P:lactone biosynthetic process"/>
    <property type="evidence" value="ECO:0007669"/>
    <property type="project" value="UniProtKB-ARBA"/>
</dbReference>
<evidence type="ECO:0000256" key="7">
    <source>
        <dbReference type="PROSITE-ProRule" id="PRU01363"/>
    </source>
</evidence>
<dbReference type="InterPro" id="IPR020841">
    <property type="entry name" value="PKS_Beta-ketoAc_synthase_dom"/>
</dbReference>
<feature type="active site" description="Proton acceptor; for dehydratase activity" evidence="7">
    <location>
        <position position="927"/>
    </location>
</feature>
<dbReference type="InterPro" id="IPR011032">
    <property type="entry name" value="GroES-like_sf"/>
</dbReference>
<dbReference type="InterPro" id="IPR020806">
    <property type="entry name" value="PKS_PP-bd"/>
</dbReference>
<dbReference type="GO" id="GO:0031177">
    <property type="term" value="F:phosphopantetheine binding"/>
    <property type="evidence" value="ECO:0007669"/>
    <property type="project" value="InterPro"/>
</dbReference>
<evidence type="ECO:0000256" key="2">
    <source>
        <dbReference type="ARBA" id="ARBA00022553"/>
    </source>
</evidence>
<comment type="caution">
    <text evidence="11">The sequence shown here is derived from an EMBL/GenBank/DDBJ whole genome shotgun (WGS) entry which is preliminary data.</text>
</comment>
<dbReference type="InterPro" id="IPR018201">
    <property type="entry name" value="Ketoacyl_synth_AS"/>
</dbReference>
<dbReference type="InterPro" id="IPR001227">
    <property type="entry name" value="Ac_transferase_dom_sf"/>
</dbReference>
<dbReference type="PANTHER" id="PTHR43775">
    <property type="entry name" value="FATTY ACID SYNTHASE"/>
    <property type="match status" value="1"/>
</dbReference>
<dbReference type="SMART" id="SM00823">
    <property type="entry name" value="PKS_PP"/>
    <property type="match status" value="1"/>
</dbReference>
<dbReference type="InterPro" id="IPR032821">
    <property type="entry name" value="PKS_assoc"/>
</dbReference>
<dbReference type="InterPro" id="IPR014030">
    <property type="entry name" value="Ketoacyl_synth_N"/>
</dbReference>
<dbReference type="PROSITE" id="PS52019">
    <property type="entry name" value="PKS_MFAS_DH"/>
    <property type="match status" value="1"/>
</dbReference>
<evidence type="ECO:0000256" key="1">
    <source>
        <dbReference type="ARBA" id="ARBA00022450"/>
    </source>
</evidence>
<keyword evidence="2" id="KW-0597">Phosphoprotein</keyword>
<dbReference type="SUPFAM" id="SSF53335">
    <property type="entry name" value="S-adenosyl-L-methionine-dependent methyltransferases"/>
    <property type="match status" value="1"/>
</dbReference>
<dbReference type="FunFam" id="3.40.50.720:FF:000209">
    <property type="entry name" value="Polyketide synthase Pks12"/>
    <property type="match status" value="1"/>
</dbReference>
<dbReference type="SUPFAM" id="SSF51735">
    <property type="entry name" value="NAD(P)-binding Rossmann-fold domains"/>
    <property type="match status" value="2"/>
</dbReference>
<dbReference type="SUPFAM" id="SSF55048">
    <property type="entry name" value="Probable ACP-binding domain of malonyl-CoA ACP transacylase"/>
    <property type="match status" value="1"/>
</dbReference>
<dbReference type="InterPro" id="IPR036736">
    <property type="entry name" value="ACP-like_sf"/>
</dbReference>
<dbReference type="CDD" id="cd00833">
    <property type="entry name" value="PKS"/>
    <property type="match status" value="1"/>
</dbReference>
<dbReference type="Pfam" id="PF16197">
    <property type="entry name" value="KAsynt_C_assoc"/>
    <property type="match status" value="1"/>
</dbReference>
<keyword evidence="6" id="KW-0012">Acyltransferase</keyword>
<dbReference type="GO" id="GO:0004312">
    <property type="term" value="F:fatty acid synthase activity"/>
    <property type="evidence" value="ECO:0007669"/>
    <property type="project" value="TreeGrafter"/>
</dbReference>
<dbReference type="Pfam" id="PF02801">
    <property type="entry name" value="Ketoacyl-synt_C"/>
    <property type="match status" value="1"/>
</dbReference>
<dbReference type="Gene3D" id="3.90.180.10">
    <property type="entry name" value="Medium-chain alcohol dehydrogenases, catalytic domain"/>
    <property type="match status" value="1"/>
</dbReference>
<keyword evidence="1" id="KW-0596">Phosphopantetheine</keyword>
<accession>A0A2G5HV29</accession>
<keyword evidence="5" id="KW-0511">Multifunctional enzyme</keyword>
<dbReference type="SMART" id="SM00826">
    <property type="entry name" value="PKS_DH"/>
    <property type="match status" value="1"/>
</dbReference>
<dbReference type="SMART" id="SM00825">
    <property type="entry name" value="PKS_KS"/>
    <property type="match status" value="1"/>
</dbReference>
<dbReference type="Pfam" id="PF08659">
    <property type="entry name" value="KR"/>
    <property type="match status" value="1"/>
</dbReference>
<dbReference type="InterPro" id="IPR013968">
    <property type="entry name" value="PKS_KR"/>
</dbReference>
<dbReference type="GO" id="GO:0044550">
    <property type="term" value="P:secondary metabolite biosynthetic process"/>
    <property type="evidence" value="ECO:0007669"/>
    <property type="project" value="TreeGrafter"/>
</dbReference>
<reference evidence="11 12" key="1">
    <citation type="submission" date="2015-10" db="EMBL/GenBank/DDBJ databases">
        <title>The cercosporin biosynthetic gene cluster was horizontally transferred to several fungal lineages and shown to be expanded in Cercospora beticola based on microsynteny with recipient genomes.</title>
        <authorList>
            <person name="De Jonge R."/>
            <person name="Ebert M.K."/>
            <person name="Suttle J.C."/>
            <person name="Jurick Ii W.M."/>
            <person name="Secor G.A."/>
            <person name="Thomma B.P."/>
            <person name="Van De Peer Y."/>
            <person name="Bolton M.D."/>
        </authorList>
    </citation>
    <scope>NUCLEOTIDE SEQUENCE [LARGE SCALE GENOMIC DNA]</scope>
    <source>
        <strain evidence="11 12">09-40</strain>
    </source>
</reference>
<dbReference type="Gene3D" id="3.40.50.150">
    <property type="entry name" value="Vaccinia Virus protein VP39"/>
    <property type="match status" value="1"/>
</dbReference>
<dbReference type="GO" id="GO:0006633">
    <property type="term" value="P:fatty acid biosynthetic process"/>
    <property type="evidence" value="ECO:0007669"/>
    <property type="project" value="InterPro"/>
</dbReference>
<dbReference type="SUPFAM" id="SSF50129">
    <property type="entry name" value="GroES-like"/>
    <property type="match status" value="1"/>
</dbReference>
<dbReference type="InterPro" id="IPR057326">
    <property type="entry name" value="KR_dom"/>
</dbReference>
<dbReference type="InterPro" id="IPR016039">
    <property type="entry name" value="Thiolase-like"/>
</dbReference>
<dbReference type="PANTHER" id="PTHR43775:SF37">
    <property type="entry name" value="SI:DKEY-61P9.11"/>
    <property type="match status" value="1"/>
</dbReference>
<dbReference type="OrthoDB" id="329835at2759"/>
<dbReference type="InterPro" id="IPR050091">
    <property type="entry name" value="PKS_NRPS_Biosynth_Enz"/>
</dbReference>
<dbReference type="Proteomes" id="UP000230605">
    <property type="component" value="Chromosome 8"/>
</dbReference>
<dbReference type="PROSITE" id="PS00606">
    <property type="entry name" value="KS3_1"/>
    <property type="match status" value="1"/>
</dbReference>
<dbReference type="Pfam" id="PF00550">
    <property type="entry name" value="PP-binding"/>
    <property type="match status" value="1"/>
</dbReference>
<dbReference type="InterPro" id="IPR013154">
    <property type="entry name" value="ADH-like_N"/>
</dbReference>
<dbReference type="SMART" id="SM00822">
    <property type="entry name" value="PKS_KR"/>
    <property type="match status" value="1"/>
</dbReference>
<gene>
    <name evidence="11" type="ORF">CB0940_10866</name>
</gene>
<feature type="domain" description="PKS/mFAS DH" evidence="10">
    <location>
        <begin position="895"/>
        <end position="1179"/>
    </location>
</feature>
<dbReference type="Gene3D" id="3.10.129.110">
    <property type="entry name" value="Polyketide synthase dehydratase"/>
    <property type="match status" value="1"/>
</dbReference>
<evidence type="ECO:0000259" key="9">
    <source>
        <dbReference type="PROSITE" id="PS52004"/>
    </source>
</evidence>
<evidence type="ECO:0000256" key="6">
    <source>
        <dbReference type="ARBA" id="ARBA00023315"/>
    </source>
</evidence>
<dbReference type="Gene3D" id="3.40.50.720">
    <property type="entry name" value="NAD(P)-binding Rossmann-like Domain"/>
    <property type="match status" value="2"/>
</dbReference>
<dbReference type="GO" id="GO:0016491">
    <property type="term" value="F:oxidoreductase activity"/>
    <property type="evidence" value="ECO:0007669"/>
    <property type="project" value="InterPro"/>
</dbReference>
<dbReference type="Gene3D" id="3.30.70.3290">
    <property type="match status" value="1"/>
</dbReference>
<dbReference type="InterPro" id="IPR014043">
    <property type="entry name" value="Acyl_transferase_dom"/>
</dbReference>
<dbReference type="CDD" id="cd05195">
    <property type="entry name" value="enoyl_red"/>
    <property type="match status" value="1"/>
</dbReference>
<dbReference type="Pfam" id="PF21089">
    <property type="entry name" value="PKS_DH_N"/>
    <property type="match status" value="1"/>
</dbReference>
<dbReference type="SUPFAM" id="SSF52151">
    <property type="entry name" value="FabD/lysophospholipase-like"/>
    <property type="match status" value="1"/>
</dbReference>
<dbReference type="Pfam" id="PF14765">
    <property type="entry name" value="PS-DH"/>
    <property type="match status" value="1"/>
</dbReference>
<dbReference type="GO" id="GO:0004315">
    <property type="term" value="F:3-oxoacyl-[acyl-carrier-protein] synthase activity"/>
    <property type="evidence" value="ECO:0007669"/>
    <property type="project" value="InterPro"/>
</dbReference>
<evidence type="ECO:0000313" key="11">
    <source>
        <dbReference type="EMBL" id="PIA96381.1"/>
    </source>
</evidence>
<organism evidence="11 12">
    <name type="scientific">Cercospora beticola</name>
    <name type="common">Sugarbeet leaf spot fungus</name>
    <dbReference type="NCBI Taxonomy" id="122368"/>
    <lineage>
        <taxon>Eukaryota</taxon>
        <taxon>Fungi</taxon>
        <taxon>Dikarya</taxon>
        <taxon>Ascomycota</taxon>
        <taxon>Pezizomycotina</taxon>
        <taxon>Dothideomycetes</taxon>
        <taxon>Dothideomycetidae</taxon>
        <taxon>Mycosphaerellales</taxon>
        <taxon>Mycosphaerellaceae</taxon>
        <taxon>Cercospora</taxon>
    </lineage>
</organism>
<feature type="region of interest" description="C-terminal hotdog fold" evidence="7">
    <location>
        <begin position="1035"/>
        <end position="1179"/>
    </location>
</feature>
<evidence type="ECO:0000256" key="5">
    <source>
        <dbReference type="ARBA" id="ARBA00023268"/>
    </source>
</evidence>
<dbReference type="Pfam" id="PF00107">
    <property type="entry name" value="ADH_zinc_N"/>
    <property type="match status" value="1"/>
</dbReference>
<keyword evidence="4" id="KW-0521">NADP</keyword>
<dbReference type="Pfam" id="PF08240">
    <property type="entry name" value="ADH_N"/>
    <property type="match status" value="1"/>
</dbReference>
<dbReference type="InterPro" id="IPR020807">
    <property type="entry name" value="PKS_DH"/>
</dbReference>
<evidence type="ECO:0000259" key="10">
    <source>
        <dbReference type="PROSITE" id="PS52019"/>
    </source>
</evidence>
<proteinExistence type="predicted"/>
<dbReference type="SUPFAM" id="SSF53901">
    <property type="entry name" value="Thiolase-like"/>
    <property type="match status" value="1"/>
</dbReference>
<dbReference type="InterPro" id="IPR029063">
    <property type="entry name" value="SAM-dependent_MTases_sf"/>
</dbReference>
<sequence length="2327" mass="254865">MGQVDQEKPPPGALEPIAICGLSMRLPGAVRGAEAFWRALVEQRELKCVVPEDRFNVKAFFSPQGKPGTIISPEAFYLSDAELGHLDTSMIPIAAHELRHIDPQQRMLLEITRECLENAGETNWRGKRVGCYVGTFGEDWIDIGAKDTLDASMYRAAGSSDFALSNRLSYEYDFRGPSMTIKTGCSAAMMGLNEACWAINSRQCDAAIVAGSNLILSPTMTISMGAAALSPTGSCKTFDANADGYARGEAVNAIYIKRLSDALADGNAVRAVIRGIGVNSDGQTSRTLTPSLVCQENLIRQVYTQAGLPFHKTAFFECHGTGTRVGDPIETGAVDNIFGNAGIHIGAVKPNFGHSEGASAITSIIKAVLSLEKRLIPPNMRFVNPNPAINWGEGRLMVPTAVTAWPEDRADRVSVNSFGIGGANGHVILESARMWTTSTPVESVEPLAGPTHLLLLSAAHEKSLADLKKSYESMLLKRPLVLHNIAHTLSARRQHHQYRTFCVATEQSDNVSFYSTARASKRSQLVFVFSGQGNLYPGVARELVQANMIFRKTLRRLDDVLDNLPSCAFSMQEELAREKEASRVQEAIISQPLSTALQICLCNALEAVGVRPDVVLGHSSGEIAAAYAAGALTETEAIKAAFFRGQAIHADSSHGAMLSVGLGRDVVEKLPLHGATLACDNSPSSVTLSGQSESIDAIEEKIEERYPNAHVKRLQVKKAYHSCHMNAAGQAYAQMLADHINPARPKIPFYSALLGRALHASEQLDVDYWRRHLESPVLFRTASEEIAFNIKQDFIFAEIGPHPTLTSSLLQTCAERRVSDVSHVFFLRRSTNATHSFLEALGRLYQFGASLDYQTLVPYGQTLTDLPNYPWKHDKILWNETRLSRAWRFREYPRHDLLGVRTGESSGIEPSWRNVLRLDDVGWISHHQVGPDVVLPFTAYCAMAGEAIQQVNSARGPFTLRRVRVGAALTIKQSDAGEVITTFRPVRLTDMVDSAWFEFTVSSFDGSQWIKHCDGSVRPEAGSRPNDKWQTNSLARTVEVEEWYHALSSVGLNYSSEFRRLRAVTADVEELKAAATIKHNRSLTDSHYQLHPATLDSAVQLIGVAASRGLARNVQHLFVPVAVEEMYINDSDKVLTARAEAMVSARGIVTGDVWAQSGTDFSLHVKGLTLYPLEGMERSADAHAAAELAWAPDLSISCGPAAFEHSRSILPESAKTIRVLRDTLSSLAHVNPLCSVLELSTGNNDISQAILQALKDPFAKKRCSSHTVTYKDENTPLLAEHEADEVVSTKHTAFDLFQGVALQEISFQSHDLTVVSDIALLMQHDPHKALKILSQVLRPGGTLVVHGDLSICSDPVKLEDAMAQAGFINTKKQDDSTLIAMTPITHSISISAAVTILCKFKDGSELDGLRALFLRNGVHTNVATLDELARSPRPEHVVISLIDHQGGPVLSDMTQEIWSLLKTVLQSQSLAILWLTKPEPSYSMIQGFARTVRTESQLPFCTLESSSMPEAGAQDAVWRVFCKFSDFVQNDEHHRGAKPDTLDPDFEYRYRDGKIEVPRFRWRSLKNELLGNTSGTQEIEEVDANVHRPKPSARLRIGTVGRLDSVRWENRTPGPLLNDYVEIEIKAVGVNFKDVLVGLGIVSATDNALGIEGAGVITQVGKDVDHLSVGDRVMFCGRDTFANSIRGPAYLCAEIPDEMGFREAATMPCVFLTVIYALTDLGRLSRNDSILIHSACGGVGLAAIQLANLLGAEIFVTVGNEEKADHLIQSCGIPRNHIFSSRNTSFLAQLMHQTGGRGVDVVLNSLSGELLHASWRCVARFGRMIEIGKRDLLGRGKLDMDLFEANRTYVGLSLEEILADRPKVTKRLFSQLVDMLKKGLIKHISPITAFEPTAAEECLSYMQKGQHIGKIVMDIPENVHKLGVNVGRKQVNISPDASYLLVGGLGGLGRAIARWMVEHGAKHLILFSRTAGSKPEHTLFLDEMRAMGAVCRTIAGDVTRRADVKAAIDAAVMPIKGVMQATMVLKDKAFVDMSFDEWAEAVQPKVRGTWNLHDALLGADLDFFVILGSLSGIVGQHGQANYNAANAFANAFVPYRHSLSLAGSIVNLSAVRDIGILSRQPLLLAGLQKAGAHLLSEREVLDAVHWAILNSKPWLLKSVSSIHSREPGCLSLGLRSGIPLADLDEQHPWKRDRRTIMYQLSSYATASDALPKSEAAQSASARLLETVQRIHADPEKELSDPATAIVLAEEIGKKAFSMLLKPDEEVNIQTPLLSVGLDSLMAMQLRQWWREVFRVEVNVMQVANAKTFEGLGQLAVASLRKRLINIE</sequence>
<dbReference type="EMBL" id="LKMD01000103">
    <property type="protein sequence ID" value="PIA96381.1"/>
    <property type="molecule type" value="Genomic_DNA"/>
</dbReference>
<dbReference type="Pfam" id="PF00109">
    <property type="entry name" value="ketoacyl-synt"/>
    <property type="match status" value="1"/>
</dbReference>
<evidence type="ECO:0000259" key="8">
    <source>
        <dbReference type="PROSITE" id="PS50075"/>
    </source>
</evidence>
<dbReference type="InterPro" id="IPR049551">
    <property type="entry name" value="PKS_DH_C"/>
</dbReference>
<dbReference type="Pfam" id="PF00698">
    <property type="entry name" value="Acyl_transf_1"/>
    <property type="match status" value="1"/>
</dbReference>
<feature type="active site" description="Proton donor; for dehydratase activity" evidence="7">
    <location>
        <position position="1096"/>
    </location>
</feature>
<keyword evidence="3" id="KW-0808">Transferase</keyword>
<dbReference type="InterPro" id="IPR009081">
    <property type="entry name" value="PP-bd_ACP"/>
</dbReference>
<feature type="domain" description="Carrier" evidence="8">
    <location>
        <begin position="2243"/>
        <end position="2319"/>
    </location>
</feature>
<dbReference type="Gene3D" id="3.40.366.10">
    <property type="entry name" value="Malonyl-Coenzyme A Acyl Carrier Protein, domain 2"/>
    <property type="match status" value="1"/>
</dbReference>
<name>A0A2G5HV29_CERBT</name>